<dbReference type="EMBL" id="MT144321">
    <property type="protein sequence ID" value="QJA52206.1"/>
    <property type="molecule type" value="Genomic_DNA"/>
</dbReference>
<gene>
    <name evidence="2" type="ORF">TM448A02527_0012</name>
</gene>
<reference evidence="2" key="1">
    <citation type="submission" date="2020-03" db="EMBL/GenBank/DDBJ databases">
        <title>The deep terrestrial virosphere.</title>
        <authorList>
            <person name="Holmfeldt K."/>
            <person name="Nilsson E."/>
            <person name="Simone D."/>
            <person name="Lopez-Fernandez M."/>
            <person name="Wu X."/>
            <person name="de Brujin I."/>
            <person name="Lundin D."/>
            <person name="Andersson A."/>
            <person name="Bertilsson S."/>
            <person name="Dopson M."/>
        </authorList>
    </citation>
    <scope>NUCLEOTIDE SEQUENCE</scope>
    <source>
        <strain evidence="2">TM448A02527</strain>
    </source>
</reference>
<evidence type="ECO:0000313" key="2">
    <source>
        <dbReference type="EMBL" id="QJA52206.1"/>
    </source>
</evidence>
<protein>
    <submittedName>
        <fullName evidence="2">Uncharacterized protein</fullName>
    </submittedName>
</protein>
<organism evidence="2">
    <name type="scientific">viral metagenome</name>
    <dbReference type="NCBI Taxonomy" id="1070528"/>
    <lineage>
        <taxon>unclassified sequences</taxon>
        <taxon>metagenomes</taxon>
        <taxon>organismal metagenomes</taxon>
    </lineage>
</organism>
<feature type="region of interest" description="Disordered" evidence="1">
    <location>
        <begin position="89"/>
        <end position="118"/>
    </location>
</feature>
<feature type="compositionally biased region" description="Basic residues" evidence="1">
    <location>
        <begin position="89"/>
        <end position="102"/>
    </location>
</feature>
<proteinExistence type="predicted"/>
<sequence length="118" mass="14159">MIHVTYHAVDKFMDILNCKNADIAKQRLIEMYYNSKEVKISPYISAQRILRSKIRNGGEIKETKYFEFECYRMAVVDGVIITFEKKFKNRKVRPPRQPRRRTNQTNRKSNQSDKRGER</sequence>
<dbReference type="AlphaFoldDB" id="A0A6H1ZW98"/>
<name>A0A6H1ZW98_9ZZZZ</name>
<accession>A0A6H1ZW98</accession>
<evidence type="ECO:0000256" key="1">
    <source>
        <dbReference type="SAM" id="MobiDB-lite"/>
    </source>
</evidence>